<dbReference type="Proteomes" id="UP000703590">
    <property type="component" value="Unassembled WGS sequence"/>
</dbReference>
<accession>A0ABS2WQT7</accession>
<dbReference type="Pfam" id="PF00329">
    <property type="entry name" value="Complex1_30kDa"/>
    <property type="match status" value="1"/>
</dbReference>
<dbReference type="NCBIfam" id="TIGR01961">
    <property type="entry name" value="NuoC_fam"/>
    <property type="match status" value="1"/>
</dbReference>
<dbReference type="Gene3D" id="3.30.460.80">
    <property type="entry name" value="NADH:ubiquinone oxidoreductase, 30kDa subunit"/>
    <property type="match status" value="1"/>
</dbReference>
<dbReference type="EMBL" id="JAFHKK010000006">
    <property type="protein sequence ID" value="MBN2963947.1"/>
    <property type="molecule type" value="Genomic_DNA"/>
</dbReference>
<reference evidence="6 7" key="2">
    <citation type="submission" date="2021-02" db="EMBL/GenBank/DDBJ databases">
        <title>Sulfurospirillum tamanensis sp. nov.</title>
        <authorList>
            <person name="Frolova A."/>
            <person name="Merkel A."/>
            <person name="Slobodkin A."/>
        </authorList>
    </citation>
    <scope>NUCLEOTIDE SEQUENCE [LARGE SCALE GENOMIC DNA]</scope>
    <source>
        <strain evidence="6 7">T05b</strain>
    </source>
</reference>
<keyword evidence="3" id="KW-0520">NAD</keyword>
<evidence type="ECO:0000256" key="2">
    <source>
        <dbReference type="ARBA" id="ARBA00022448"/>
    </source>
</evidence>
<dbReference type="InterPro" id="IPR020396">
    <property type="entry name" value="NADH_UbQ_OxRdtase_CS"/>
</dbReference>
<dbReference type="GO" id="GO:0016491">
    <property type="term" value="F:oxidoreductase activity"/>
    <property type="evidence" value="ECO:0007669"/>
    <property type="project" value="UniProtKB-KW"/>
</dbReference>
<comment type="caution">
    <text evidence="6">The sequence shown here is derived from an EMBL/GenBank/DDBJ whole genome shotgun (WGS) entry which is preliminary data.</text>
</comment>
<evidence type="ECO:0000256" key="1">
    <source>
        <dbReference type="ARBA" id="ARBA00007569"/>
    </source>
</evidence>
<protein>
    <recommendedName>
        <fullName evidence="4">NADH-quinone oxidoreductase</fullName>
        <ecNumber evidence="4">7.1.1.-</ecNumber>
    </recommendedName>
</protein>
<evidence type="ECO:0000313" key="6">
    <source>
        <dbReference type="EMBL" id="MBN2963947.1"/>
    </source>
</evidence>
<organism evidence="6 7">
    <name type="scientific">Sulfurospirillum tamanense</name>
    <dbReference type="NCBI Taxonomy" id="2813362"/>
    <lineage>
        <taxon>Bacteria</taxon>
        <taxon>Pseudomonadati</taxon>
        <taxon>Campylobacterota</taxon>
        <taxon>Epsilonproteobacteria</taxon>
        <taxon>Campylobacterales</taxon>
        <taxon>Sulfurospirillaceae</taxon>
        <taxon>Sulfurospirillum</taxon>
    </lineage>
</organism>
<comment type="function">
    <text evidence="4">NDH-1 shuttles electrons from NADH, via FMN and iron-sulfur (Fe-S) centers, to quinones in the respiratory chain.</text>
</comment>
<keyword evidence="2 3" id="KW-0813">Transport</keyword>
<keyword evidence="7" id="KW-1185">Reference proteome</keyword>
<reference evidence="7" key="1">
    <citation type="submission" date="2021-02" db="EMBL/GenBank/DDBJ databases">
        <title>Sulfurospirillum tamanensis sp. nov.</title>
        <authorList>
            <person name="Merkel A.Y."/>
        </authorList>
    </citation>
    <scope>NUCLEOTIDE SEQUENCE [LARGE SCALE GENOMIC DNA]</scope>
    <source>
        <strain evidence="7">T05b</strain>
    </source>
</reference>
<proteinExistence type="inferred from homology"/>
<dbReference type="SUPFAM" id="SSF143243">
    <property type="entry name" value="Nqo5-like"/>
    <property type="match status" value="1"/>
</dbReference>
<keyword evidence="6" id="KW-0560">Oxidoreductase</keyword>
<evidence type="ECO:0000256" key="3">
    <source>
        <dbReference type="RuleBase" id="RU003456"/>
    </source>
</evidence>
<dbReference type="InterPro" id="IPR001268">
    <property type="entry name" value="NADH_UbQ_OxRdtase_30kDa_su"/>
</dbReference>
<dbReference type="PANTHER" id="PTHR10884:SF14">
    <property type="entry name" value="NADH DEHYDROGENASE [UBIQUINONE] IRON-SULFUR PROTEIN 3, MITOCHONDRIAL"/>
    <property type="match status" value="1"/>
</dbReference>
<dbReference type="PROSITE" id="PS00542">
    <property type="entry name" value="COMPLEX1_30K"/>
    <property type="match status" value="1"/>
</dbReference>
<dbReference type="RefSeq" id="WP_205458498.1">
    <property type="nucleotide sequence ID" value="NZ_JAFHKK010000006.1"/>
</dbReference>
<dbReference type="NCBIfam" id="NF006304">
    <property type="entry name" value="PRK08491.1"/>
    <property type="match status" value="1"/>
</dbReference>
<feature type="domain" description="NADH:ubiquinone oxidoreductase 30kDa subunit" evidence="5">
    <location>
        <begin position="62"/>
        <end position="180"/>
    </location>
</feature>
<dbReference type="PANTHER" id="PTHR10884">
    <property type="entry name" value="NADH DEHYDROGENASE UBIQUINONE IRON-SULFUR PROTEIN 3"/>
    <property type="match status" value="1"/>
</dbReference>
<dbReference type="InterPro" id="IPR010218">
    <property type="entry name" value="NADH_DH_suC"/>
</dbReference>
<dbReference type="EC" id="7.1.1.-" evidence="4"/>
<evidence type="ECO:0000313" key="7">
    <source>
        <dbReference type="Proteomes" id="UP000703590"/>
    </source>
</evidence>
<sequence length="264" mass="30247">MRRYQDKHNVQKQAYYTDRFNVQPSLPRFEVTEDSPFNATLLHVKGLVDVLEAYVEAGQLVVWVTPKANVSALKAFKTAGYENLSEMSAVDFIAQKGGFEVFYQLLSMEKHERARVKCFVPQGETLHSVTEVYKSANWSEREMYDMFGILLENHPYMKRLLMPDDWQGHPLLKTYPLQGDEAAQWYEIDTIFGKEYREVVGPENRDPARVDARNTVDFSRIGHEVEAGAPYSATPTAQEYQEKGGIAVVSKITKEKAKTLKERP</sequence>
<keyword evidence="3" id="KW-1278">Translocase</keyword>
<comment type="similarity">
    <text evidence="1 3">Belongs to the complex I 30 kDa subunit family.</text>
</comment>
<evidence type="ECO:0000256" key="4">
    <source>
        <dbReference type="RuleBase" id="RU003582"/>
    </source>
</evidence>
<keyword evidence="4" id="KW-0874">Quinone</keyword>
<dbReference type="InterPro" id="IPR037232">
    <property type="entry name" value="NADH_quin_OxRdtase_su_C/D-like"/>
</dbReference>
<name>A0ABS2WQT7_9BACT</name>
<evidence type="ECO:0000259" key="5">
    <source>
        <dbReference type="Pfam" id="PF00329"/>
    </source>
</evidence>
<comment type="catalytic activity">
    <reaction evidence="4">
        <text>a quinone + NADH + 5 H(+)(in) = a quinol + NAD(+) + 4 H(+)(out)</text>
        <dbReference type="Rhea" id="RHEA:57888"/>
        <dbReference type="ChEBI" id="CHEBI:15378"/>
        <dbReference type="ChEBI" id="CHEBI:24646"/>
        <dbReference type="ChEBI" id="CHEBI:57540"/>
        <dbReference type="ChEBI" id="CHEBI:57945"/>
        <dbReference type="ChEBI" id="CHEBI:132124"/>
    </reaction>
</comment>
<gene>
    <name evidence="6" type="ORF">JWV37_04060</name>
</gene>